<name>A0AAV5TTX0_9BILA</name>
<evidence type="ECO:0000313" key="3">
    <source>
        <dbReference type="Proteomes" id="UP001432027"/>
    </source>
</evidence>
<dbReference type="AlphaFoldDB" id="A0AAV5TTX0"/>
<feature type="compositionally biased region" description="Acidic residues" evidence="1">
    <location>
        <begin position="131"/>
        <end position="144"/>
    </location>
</feature>
<feature type="compositionally biased region" description="Acidic residues" evidence="1">
    <location>
        <begin position="51"/>
        <end position="73"/>
    </location>
</feature>
<comment type="caution">
    <text evidence="2">The sequence shown here is derived from an EMBL/GenBank/DDBJ whole genome shotgun (WGS) entry which is preliminary data.</text>
</comment>
<reference evidence="2" key="1">
    <citation type="submission" date="2023-10" db="EMBL/GenBank/DDBJ databases">
        <title>Genome assembly of Pristionchus species.</title>
        <authorList>
            <person name="Yoshida K."/>
            <person name="Sommer R.J."/>
        </authorList>
    </citation>
    <scope>NUCLEOTIDE SEQUENCE</scope>
    <source>
        <strain evidence="2">RS0144</strain>
    </source>
</reference>
<sequence length="179" mass="19894">VSTQPVAVSPPYQPSFIPVILPTESLTNEGSSTFSANGTVGTEERRVEIEVKEEDMGIEEMEEETGMIDEPTEENTLTAPESDFIPEDIFEPPVKQQKSSETDDNTSLGKNHAHESKMTGQKKYKHVLMESSEDESEEKEEEEGEGKWMMACICGYWNEEVGEPIIGCDKCRVHESSGG</sequence>
<evidence type="ECO:0000256" key="1">
    <source>
        <dbReference type="SAM" id="MobiDB-lite"/>
    </source>
</evidence>
<gene>
    <name evidence="2" type="ORF">PENTCL1PPCAC_20021</name>
</gene>
<dbReference type="EMBL" id="BTSX01000004">
    <property type="protein sequence ID" value="GMS97846.1"/>
    <property type="molecule type" value="Genomic_DNA"/>
</dbReference>
<evidence type="ECO:0000313" key="2">
    <source>
        <dbReference type="EMBL" id="GMS97846.1"/>
    </source>
</evidence>
<feature type="compositionally biased region" description="Polar residues" evidence="1">
    <location>
        <begin position="26"/>
        <end position="40"/>
    </location>
</feature>
<dbReference type="Proteomes" id="UP001432027">
    <property type="component" value="Unassembled WGS sequence"/>
</dbReference>
<proteinExistence type="predicted"/>
<organism evidence="2 3">
    <name type="scientific">Pristionchus entomophagus</name>
    <dbReference type="NCBI Taxonomy" id="358040"/>
    <lineage>
        <taxon>Eukaryota</taxon>
        <taxon>Metazoa</taxon>
        <taxon>Ecdysozoa</taxon>
        <taxon>Nematoda</taxon>
        <taxon>Chromadorea</taxon>
        <taxon>Rhabditida</taxon>
        <taxon>Rhabditina</taxon>
        <taxon>Diplogasteromorpha</taxon>
        <taxon>Diplogasteroidea</taxon>
        <taxon>Neodiplogasteridae</taxon>
        <taxon>Pristionchus</taxon>
    </lineage>
</organism>
<accession>A0AAV5TTX0</accession>
<keyword evidence="3" id="KW-1185">Reference proteome</keyword>
<feature type="region of interest" description="Disordered" evidence="1">
    <location>
        <begin position="26"/>
        <end position="146"/>
    </location>
</feature>
<feature type="non-terminal residue" evidence="2">
    <location>
        <position position="1"/>
    </location>
</feature>
<protein>
    <submittedName>
        <fullName evidence="2">Uncharacterized protein</fullName>
    </submittedName>
</protein>